<sequence>MTYEEFVQECLRQDNLLRATASRQMTKLWRSAPTPANPVNAKTTMSTPVLDIRPAAIPNSVLYDLMDLDRSRRPATSNREAERERRRVHRLCYYCAQPGHRANDCPEKPSSALRSNVRATSPSSVSPADSAFVAQPATLTLTSTQTDAPSQLKDKSLD</sequence>
<dbReference type="InterPro" id="IPR036875">
    <property type="entry name" value="Znf_CCHC_sf"/>
</dbReference>
<evidence type="ECO:0000256" key="2">
    <source>
        <dbReference type="SAM" id="MobiDB-lite"/>
    </source>
</evidence>
<comment type="caution">
    <text evidence="4">The sequence shown here is derived from an EMBL/GenBank/DDBJ whole genome shotgun (WGS) entry which is preliminary data.</text>
</comment>
<feature type="region of interest" description="Disordered" evidence="2">
    <location>
        <begin position="98"/>
        <end position="131"/>
    </location>
</feature>
<evidence type="ECO:0000259" key="3">
    <source>
        <dbReference type="PROSITE" id="PS50158"/>
    </source>
</evidence>
<feature type="domain" description="CCHC-type" evidence="3">
    <location>
        <begin position="92"/>
        <end position="107"/>
    </location>
</feature>
<dbReference type="OrthoDB" id="10615490at2759"/>
<keyword evidence="1" id="KW-0479">Metal-binding</keyword>
<protein>
    <recommendedName>
        <fullName evidence="3">CCHC-type domain-containing protein</fullName>
    </recommendedName>
</protein>
<evidence type="ECO:0000313" key="4">
    <source>
        <dbReference type="EMBL" id="KAF7511467.1"/>
    </source>
</evidence>
<dbReference type="SUPFAM" id="SSF57756">
    <property type="entry name" value="Retrovirus zinc finger-like domains"/>
    <property type="match status" value="1"/>
</dbReference>
<dbReference type="Proteomes" id="UP000606974">
    <property type="component" value="Unassembled WGS sequence"/>
</dbReference>
<evidence type="ECO:0000256" key="1">
    <source>
        <dbReference type="PROSITE-ProRule" id="PRU00047"/>
    </source>
</evidence>
<dbReference type="Gene3D" id="4.10.60.10">
    <property type="entry name" value="Zinc finger, CCHC-type"/>
    <property type="match status" value="1"/>
</dbReference>
<dbReference type="InterPro" id="IPR001878">
    <property type="entry name" value="Znf_CCHC"/>
</dbReference>
<proteinExistence type="predicted"/>
<feature type="compositionally biased region" description="Polar residues" evidence="2">
    <location>
        <begin position="112"/>
        <end position="127"/>
    </location>
</feature>
<accession>A0A8H7E6U3</accession>
<dbReference type="GO" id="GO:0008270">
    <property type="term" value="F:zinc ion binding"/>
    <property type="evidence" value="ECO:0007669"/>
    <property type="project" value="UniProtKB-KW"/>
</dbReference>
<dbReference type="AlphaFoldDB" id="A0A8H7E6U3"/>
<reference evidence="4" key="1">
    <citation type="submission" date="2020-02" db="EMBL/GenBank/DDBJ databases">
        <authorList>
            <person name="Palmer J.M."/>
        </authorList>
    </citation>
    <scope>NUCLEOTIDE SEQUENCE</scope>
    <source>
        <strain evidence="4">EPUS1.4</strain>
        <tissue evidence="4">Thallus</tissue>
    </source>
</reference>
<dbReference type="EMBL" id="JAACFV010000020">
    <property type="protein sequence ID" value="KAF7511467.1"/>
    <property type="molecule type" value="Genomic_DNA"/>
</dbReference>
<keyword evidence="1" id="KW-0862">Zinc</keyword>
<keyword evidence="1" id="KW-0863">Zinc-finger</keyword>
<gene>
    <name evidence="4" type="ORF">GJ744_004656</name>
</gene>
<evidence type="ECO:0000313" key="5">
    <source>
        <dbReference type="Proteomes" id="UP000606974"/>
    </source>
</evidence>
<dbReference type="SMART" id="SM00343">
    <property type="entry name" value="ZnF_C2HC"/>
    <property type="match status" value="1"/>
</dbReference>
<organism evidence="4 5">
    <name type="scientific">Endocarpon pusillum</name>
    <dbReference type="NCBI Taxonomy" id="364733"/>
    <lineage>
        <taxon>Eukaryota</taxon>
        <taxon>Fungi</taxon>
        <taxon>Dikarya</taxon>
        <taxon>Ascomycota</taxon>
        <taxon>Pezizomycotina</taxon>
        <taxon>Eurotiomycetes</taxon>
        <taxon>Chaetothyriomycetidae</taxon>
        <taxon>Verrucariales</taxon>
        <taxon>Verrucariaceae</taxon>
        <taxon>Endocarpon</taxon>
    </lineage>
</organism>
<dbReference type="PROSITE" id="PS50158">
    <property type="entry name" value="ZF_CCHC"/>
    <property type="match status" value="1"/>
</dbReference>
<keyword evidence="5" id="KW-1185">Reference proteome</keyword>
<name>A0A8H7E6U3_9EURO</name>
<dbReference type="Pfam" id="PF00098">
    <property type="entry name" value="zf-CCHC"/>
    <property type="match status" value="1"/>
</dbReference>
<dbReference type="GO" id="GO:0003676">
    <property type="term" value="F:nucleic acid binding"/>
    <property type="evidence" value="ECO:0007669"/>
    <property type="project" value="InterPro"/>
</dbReference>